<dbReference type="Proteomes" id="UP000271925">
    <property type="component" value="Unassembled WGS sequence"/>
</dbReference>
<gene>
    <name evidence="1" type="ORF">EHT25_32485</name>
</gene>
<dbReference type="Pfam" id="PF13668">
    <property type="entry name" value="Ferritin_2"/>
    <property type="match status" value="1"/>
</dbReference>
<dbReference type="AlphaFoldDB" id="A0A3P1B8P6"/>
<dbReference type="RefSeq" id="WP_124879639.1">
    <property type="nucleotide sequence ID" value="NZ_RQJO01000018.1"/>
</dbReference>
<reference evidence="1 2" key="1">
    <citation type="submission" date="2018-11" db="EMBL/GenBank/DDBJ databases">
        <authorList>
            <person name="Zhou Z."/>
            <person name="Wang G."/>
        </authorList>
    </citation>
    <scope>NUCLEOTIDE SEQUENCE [LARGE SCALE GENOMIC DNA]</scope>
    <source>
        <strain evidence="1 2">KCTC52004</strain>
    </source>
</reference>
<dbReference type="EMBL" id="RQJO01000018">
    <property type="protein sequence ID" value="RRA97359.1"/>
    <property type="molecule type" value="Genomic_DNA"/>
</dbReference>
<organism evidence="1 2">
    <name type="scientific">Larkinella rosea</name>
    <dbReference type="NCBI Taxonomy" id="2025312"/>
    <lineage>
        <taxon>Bacteria</taxon>
        <taxon>Pseudomonadati</taxon>
        <taxon>Bacteroidota</taxon>
        <taxon>Cytophagia</taxon>
        <taxon>Cytophagales</taxon>
        <taxon>Spirosomataceae</taxon>
        <taxon>Larkinella</taxon>
    </lineage>
</organism>
<sequence length="253" mass="27497">MEKLNKLTVQNAGPTIPVIPSVERRMFLRSFGIASATTLALLSSCAQDNLVAPSKSLSRSGARTGAAILPDGSIDLGSGDIGISNLAYTLDQLEVAFYMTAVEKASGLSEMDRKVLMELHDHEVVHREFFKALLGDNAIPMLDFDFSGVDFNQRNAVFDAAQQFEDVGVAAFNGAGPLIQDAEVLKIAGKMVSVEARHATLTRHMLGPRTYFSLGHELIDDKGLDLHLMPEQVLAKAQRFIKQKISAVNLPKM</sequence>
<accession>A0A3P1B8P6</accession>
<proteinExistence type="predicted"/>
<protein>
    <submittedName>
        <fullName evidence="1">Ferritin-like domain-containing protein</fullName>
    </submittedName>
</protein>
<dbReference type="InterPro" id="IPR009078">
    <property type="entry name" value="Ferritin-like_SF"/>
</dbReference>
<comment type="caution">
    <text evidence="1">The sequence shown here is derived from an EMBL/GenBank/DDBJ whole genome shotgun (WGS) entry which is preliminary data.</text>
</comment>
<dbReference type="SUPFAM" id="SSF47240">
    <property type="entry name" value="Ferritin-like"/>
    <property type="match status" value="1"/>
</dbReference>
<dbReference type="OrthoDB" id="954262at2"/>
<evidence type="ECO:0000313" key="2">
    <source>
        <dbReference type="Proteomes" id="UP000271925"/>
    </source>
</evidence>
<name>A0A3P1B8P6_9BACT</name>
<keyword evidence="2" id="KW-1185">Reference proteome</keyword>
<evidence type="ECO:0000313" key="1">
    <source>
        <dbReference type="EMBL" id="RRA97359.1"/>
    </source>
</evidence>